<sequence>MDSKDGYQKGGPLHRGRPHPILVALATIGALALIMAGLFFVLVMRLTSGGIEVSQDSSAPGIGIVEVAGVIADSEPILKVIREYKRRDYIKAVIVRINSPGGAVGASQEIFEALCELDKKKPVVASLETVAASGGYYVAIGARKIVANPGTITGSIGVIMKLPNIGPLLERLGIKTQVLKSGVYKDMGSMTKEMTEEEKLLAESVLKDIHNQFMEDVGRRRSIPMEKMVDLAQGQIFSGKKAKALGLVDVLGNFDVAIREAKGIAGLKGEPRLIYPEKGRLKVLKEILEEGATSSLRNILERVVFQYAS</sequence>
<evidence type="ECO:0000313" key="8">
    <source>
        <dbReference type="Proteomes" id="UP000093080"/>
    </source>
</evidence>
<dbReference type="CDD" id="cd07023">
    <property type="entry name" value="S49_Sppa_N_C"/>
    <property type="match status" value="1"/>
</dbReference>
<comment type="caution">
    <text evidence="7">The sequence shown here is derived from an EMBL/GenBank/DDBJ whole genome shotgun (WGS) entry which is preliminary data.</text>
</comment>
<keyword evidence="5" id="KW-1133">Transmembrane helix</keyword>
<reference evidence="7 8" key="1">
    <citation type="submission" date="2016-06" db="EMBL/GenBank/DDBJ databases">
        <title>Respiratory ammonification of nitrate coupled to the oxidation of elemental sulfur in deep-sea autotrophic thermophilic bacteria.</title>
        <authorList>
            <person name="Slobodkina G.B."/>
            <person name="Mardanov A.V."/>
            <person name="Ravin N.V."/>
            <person name="Frolova A.A."/>
            <person name="Viryasiv M.B."/>
            <person name="Chernyh N.A."/>
            <person name="Bonch-Osmolovskaya E.A."/>
            <person name="Slobodkin A.I."/>
        </authorList>
    </citation>
    <scope>NUCLEOTIDE SEQUENCE [LARGE SCALE GENOMIC DNA]</scope>
    <source>
        <strain evidence="7 8">S69</strain>
    </source>
</reference>
<name>A0A1B9F6Z1_9BACT</name>
<protein>
    <submittedName>
        <fullName evidence="7">Signal peptide peptidase SppA, 36K type</fullName>
    </submittedName>
</protein>
<dbReference type="GO" id="GO:0006508">
    <property type="term" value="P:proteolysis"/>
    <property type="evidence" value="ECO:0007669"/>
    <property type="project" value="UniProtKB-KW"/>
</dbReference>
<dbReference type="PANTHER" id="PTHR42987">
    <property type="entry name" value="PEPTIDASE S49"/>
    <property type="match status" value="1"/>
</dbReference>
<dbReference type="OrthoDB" id="9764363at2"/>
<evidence type="ECO:0000256" key="5">
    <source>
        <dbReference type="SAM" id="Phobius"/>
    </source>
</evidence>
<dbReference type="STRING" id="1156395.DBT_0892"/>
<dbReference type="NCBIfam" id="TIGR00706">
    <property type="entry name" value="SppA_dom"/>
    <property type="match status" value="1"/>
</dbReference>
<keyword evidence="5" id="KW-0472">Membrane</keyword>
<dbReference type="InterPro" id="IPR004635">
    <property type="entry name" value="Pept_S49_SppA"/>
</dbReference>
<feature type="domain" description="Peptidase S49" evidence="6">
    <location>
        <begin position="117"/>
        <end position="266"/>
    </location>
</feature>
<evidence type="ECO:0000256" key="1">
    <source>
        <dbReference type="ARBA" id="ARBA00008683"/>
    </source>
</evidence>
<dbReference type="EMBL" id="MAGO01000004">
    <property type="protein sequence ID" value="OCC15541.1"/>
    <property type="molecule type" value="Genomic_DNA"/>
</dbReference>
<dbReference type="Pfam" id="PF01343">
    <property type="entry name" value="Peptidase_S49"/>
    <property type="match status" value="1"/>
</dbReference>
<dbReference type="InterPro" id="IPR029045">
    <property type="entry name" value="ClpP/crotonase-like_dom_sf"/>
</dbReference>
<evidence type="ECO:0000259" key="6">
    <source>
        <dbReference type="Pfam" id="PF01343"/>
    </source>
</evidence>
<organism evidence="7 8">
    <name type="scientific">Dissulfuribacter thermophilus</name>
    <dbReference type="NCBI Taxonomy" id="1156395"/>
    <lineage>
        <taxon>Bacteria</taxon>
        <taxon>Pseudomonadati</taxon>
        <taxon>Thermodesulfobacteriota</taxon>
        <taxon>Dissulfuribacteria</taxon>
        <taxon>Dissulfuribacterales</taxon>
        <taxon>Dissulfuribacteraceae</taxon>
        <taxon>Dissulfuribacter</taxon>
    </lineage>
</organism>
<feature type="transmembrane region" description="Helical" evidence="5">
    <location>
        <begin position="21"/>
        <end position="44"/>
    </location>
</feature>
<dbReference type="RefSeq" id="WP_083186614.1">
    <property type="nucleotide sequence ID" value="NZ_MAGO01000004.1"/>
</dbReference>
<dbReference type="SUPFAM" id="SSF52096">
    <property type="entry name" value="ClpP/crotonase"/>
    <property type="match status" value="1"/>
</dbReference>
<dbReference type="InterPro" id="IPR047272">
    <property type="entry name" value="S49_SppA_C"/>
</dbReference>
<evidence type="ECO:0000313" key="7">
    <source>
        <dbReference type="EMBL" id="OCC15541.1"/>
    </source>
</evidence>
<comment type="similarity">
    <text evidence="1">Belongs to the peptidase S49 family.</text>
</comment>
<keyword evidence="8" id="KW-1185">Reference proteome</keyword>
<dbReference type="Gene3D" id="3.90.226.10">
    <property type="entry name" value="2-enoyl-CoA Hydratase, Chain A, domain 1"/>
    <property type="match status" value="1"/>
</dbReference>
<keyword evidence="5" id="KW-0812">Transmembrane</keyword>
<accession>A0A1B9F6Z1</accession>
<dbReference type="AlphaFoldDB" id="A0A1B9F6Z1"/>
<evidence type="ECO:0000256" key="3">
    <source>
        <dbReference type="ARBA" id="ARBA00022801"/>
    </source>
</evidence>
<keyword evidence="2" id="KW-0645">Protease</keyword>
<dbReference type="PANTHER" id="PTHR42987:SF7">
    <property type="entry name" value="SIGNAL PEPTIDE PEPTIDASE SPPA-RELATED"/>
    <property type="match status" value="1"/>
</dbReference>
<dbReference type="InterPro" id="IPR002142">
    <property type="entry name" value="Peptidase_S49"/>
</dbReference>
<evidence type="ECO:0000256" key="2">
    <source>
        <dbReference type="ARBA" id="ARBA00022670"/>
    </source>
</evidence>
<dbReference type="GO" id="GO:0008236">
    <property type="term" value="F:serine-type peptidase activity"/>
    <property type="evidence" value="ECO:0007669"/>
    <property type="project" value="UniProtKB-KW"/>
</dbReference>
<dbReference type="Proteomes" id="UP000093080">
    <property type="component" value="Unassembled WGS sequence"/>
</dbReference>
<keyword evidence="3" id="KW-0378">Hydrolase</keyword>
<gene>
    <name evidence="7" type="ORF">DBT_0892</name>
</gene>
<keyword evidence="4" id="KW-0720">Serine protease</keyword>
<proteinExistence type="inferred from homology"/>
<dbReference type="Gene3D" id="6.20.330.10">
    <property type="match status" value="1"/>
</dbReference>
<evidence type="ECO:0000256" key="4">
    <source>
        <dbReference type="ARBA" id="ARBA00022825"/>
    </source>
</evidence>